<dbReference type="GO" id="GO:0003964">
    <property type="term" value="F:RNA-directed DNA polymerase activity"/>
    <property type="evidence" value="ECO:0007669"/>
    <property type="project" value="UniProtKB-KW"/>
</dbReference>
<organism evidence="1 2">
    <name type="scientific">Gossypium australe</name>
    <dbReference type="NCBI Taxonomy" id="47621"/>
    <lineage>
        <taxon>Eukaryota</taxon>
        <taxon>Viridiplantae</taxon>
        <taxon>Streptophyta</taxon>
        <taxon>Embryophyta</taxon>
        <taxon>Tracheophyta</taxon>
        <taxon>Spermatophyta</taxon>
        <taxon>Magnoliopsida</taxon>
        <taxon>eudicotyledons</taxon>
        <taxon>Gunneridae</taxon>
        <taxon>Pentapetalae</taxon>
        <taxon>rosids</taxon>
        <taxon>malvids</taxon>
        <taxon>Malvales</taxon>
        <taxon>Malvaceae</taxon>
        <taxon>Malvoideae</taxon>
        <taxon>Gossypium</taxon>
    </lineage>
</organism>
<keyword evidence="1" id="KW-0548">Nucleotidyltransferase</keyword>
<keyword evidence="1" id="KW-0695">RNA-directed DNA polymerase</keyword>
<reference evidence="2" key="1">
    <citation type="journal article" date="2019" name="Plant Biotechnol. J.">
        <title>Genome sequencing of the Australian wild diploid species Gossypium australe highlights disease resistance and delayed gland morphogenesis.</title>
        <authorList>
            <person name="Cai Y."/>
            <person name="Cai X."/>
            <person name="Wang Q."/>
            <person name="Wang P."/>
            <person name="Zhang Y."/>
            <person name="Cai C."/>
            <person name="Xu Y."/>
            <person name="Wang K."/>
            <person name="Zhou Z."/>
            <person name="Wang C."/>
            <person name="Geng S."/>
            <person name="Li B."/>
            <person name="Dong Q."/>
            <person name="Hou Y."/>
            <person name="Wang H."/>
            <person name="Ai P."/>
            <person name="Liu Z."/>
            <person name="Yi F."/>
            <person name="Sun M."/>
            <person name="An G."/>
            <person name="Cheng J."/>
            <person name="Zhang Y."/>
            <person name="Shi Q."/>
            <person name="Xie Y."/>
            <person name="Shi X."/>
            <person name="Chang Y."/>
            <person name="Huang F."/>
            <person name="Chen Y."/>
            <person name="Hong S."/>
            <person name="Mi L."/>
            <person name="Sun Q."/>
            <person name="Zhang L."/>
            <person name="Zhou B."/>
            <person name="Peng R."/>
            <person name="Zhang X."/>
            <person name="Liu F."/>
        </authorList>
    </citation>
    <scope>NUCLEOTIDE SEQUENCE [LARGE SCALE GENOMIC DNA]</scope>
    <source>
        <strain evidence="2">cv. PA1801</strain>
    </source>
</reference>
<keyword evidence="2" id="KW-1185">Reference proteome</keyword>
<dbReference type="AlphaFoldDB" id="A0A5B6VJC0"/>
<dbReference type="OrthoDB" id="1000233at2759"/>
<comment type="caution">
    <text evidence="1">The sequence shown here is derived from an EMBL/GenBank/DDBJ whole genome shotgun (WGS) entry which is preliminary data.</text>
</comment>
<sequence length="70" mass="7984">MVVWGFKMLDRVLKAKYYSNLDFINVRLGNLPSLTWKSIWAAKGLLKSGLCWRVGEGIKSLFGMIGGYRE</sequence>
<gene>
    <name evidence="1" type="ORF">EPI10_014979</name>
</gene>
<evidence type="ECO:0000313" key="2">
    <source>
        <dbReference type="Proteomes" id="UP000325315"/>
    </source>
</evidence>
<name>A0A5B6VJC0_9ROSI</name>
<accession>A0A5B6VJC0</accession>
<dbReference type="Proteomes" id="UP000325315">
    <property type="component" value="Unassembled WGS sequence"/>
</dbReference>
<dbReference type="EMBL" id="SMMG02000006">
    <property type="protein sequence ID" value="KAA3469163.1"/>
    <property type="molecule type" value="Genomic_DNA"/>
</dbReference>
<keyword evidence="1" id="KW-0808">Transferase</keyword>
<protein>
    <submittedName>
        <fullName evidence="1">Reverse transcriptase</fullName>
    </submittedName>
</protein>
<evidence type="ECO:0000313" key="1">
    <source>
        <dbReference type="EMBL" id="KAA3469163.1"/>
    </source>
</evidence>
<proteinExistence type="predicted"/>